<accession>A0A212J4L7</accession>
<feature type="transmembrane region" description="Helical" evidence="1">
    <location>
        <begin position="20"/>
        <end position="37"/>
    </location>
</feature>
<gene>
    <name evidence="2" type="ORF">KL86APRO_10503</name>
</gene>
<feature type="transmembrane region" description="Helical" evidence="1">
    <location>
        <begin position="287"/>
        <end position="314"/>
    </location>
</feature>
<feature type="transmembrane region" description="Helical" evidence="1">
    <location>
        <begin position="388"/>
        <end position="409"/>
    </location>
</feature>
<dbReference type="EMBL" id="FLUO01000001">
    <property type="protein sequence ID" value="SBV94367.1"/>
    <property type="molecule type" value="Genomic_DNA"/>
</dbReference>
<feature type="transmembrane region" description="Helical" evidence="1">
    <location>
        <begin position="150"/>
        <end position="167"/>
    </location>
</feature>
<feature type="transmembrane region" description="Helical" evidence="1">
    <location>
        <begin position="357"/>
        <end position="376"/>
    </location>
</feature>
<name>A0A212J4L7_9PROT</name>
<evidence type="ECO:0008006" key="3">
    <source>
        <dbReference type="Google" id="ProtNLM"/>
    </source>
</evidence>
<feature type="transmembrane region" description="Helical" evidence="1">
    <location>
        <begin position="326"/>
        <end position="345"/>
    </location>
</feature>
<feature type="transmembrane region" description="Helical" evidence="1">
    <location>
        <begin position="72"/>
        <end position="91"/>
    </location>
</feature>
<proteinExistence type="predicted"/>
<keyword evidence="1" id="KW-0472">Membrane</keyword>
<dbReference type="AlphaFoldDB" id="A0A212J4L7"/>
<evidence type="ECO:0000256" key="1">
    <source>
        <dbReference type="SAM" id="Phobius"/>
    </source>
</evidence>
<feature type="transmembrane region" description="Helical" evidence="1">
    <location>
        <begin position="228"/>
        <end position="248"/>
    </location>
</feature>
<feature type="transmembrane region" description="Helical" evidence="1">
    <location>
        <begin position="124"/>
        <end position="144"/>
    </location>
</feature>
<keyword evidence="1" id="KW-1133">Transmembrane helix</keyword>
<feature type="transmembrane region" description="Helical" evidence="1">
    <location>
        <begin position="97"/>
        <end position="117"/>
    </location>
</feature>
<protein>
    <recommendedName>
        <fullName evidence="3">Glycosyltransferase RgtA/B/C/D-like domain-containing protein</fullName>
    </recommendedName>
</protein>
<keyword evidence="1" id="KW-0812">Transmembrane</keyword>
<sequence>MTVKLVLARLRANPGRSASIAVFAVLTVIALATFRSYGISNDEEVQQTYGELLIRFYASGFSDDNAFHYRNLYLYGGLFDLIAAAIGQHLSMPTYEWRHLLSAAVGLVGMWGTWRLTRLLSNEAWACVAVLLLAATGAWWGPLFNETKDISFAAAMIWVTYYAARIAPQLPQPRLRHVVGLGAALGCALGLRIVAVYAGLELAILIVVAAIDTRGGWSVALDRLGITVWRLLPAGAVALAIMAVSWPWSVFAPLNVLVAIETFSRFPINMPTRLDGVVMKAADVPRWYLPIYLGVRLTELTLFGLLAGCFAGLLGTARKSFDRLHALRLLPVVLAVAVPLGHAVLAKPVLYNGIRHYMFLLPPIAVLAAVGLRATYHTLDRRLGRGWARAFAVAGAGVWLWHASVLVRLHPYETVAYNLFAGGVSGAVGKYEFDYHGNSIREAAIRLSEIVSEEEENGRRDPRLAPPYRVAVCAEQIQADEYLSSMFRVTSNWLSADFFISPIQDGCERALKGNTIITIERMGTVIGLVKDRRHLTRAPAAP</sequence>
<organism evidence="2">
    <name type="scientific">uncultured Alphaproteobacteria bacterium</name>
    <dbReference type="NCBI Taxonomy" id="91750"/>
    <lineage>
        <taxon>Bacteria</taxon>
        <taxon>Pseudomonadati</taxon>
        <taxon>Pseudomonadota</taxon>
        <taxon>Alphaproteobacteria</taxon>
        <taxon>environmental samples</taxon>
    </lineage>
</organism>
<reference evidence="2" key="1">
    <citation type="submission" date="2016-04" db="EMBL/GenBank/DDBJ databases">
        <authorList>
            <person name="Evans L.H."/>
            <person name="Alamgir A."/>
            <person name="Owens N."/>
            <person name="Weber N.D."/>
            <person name="Virtaneva K."/>
            <person name="Barbian K."/>
            <person name="Babar A."/>
            <person name="Rosenke K."/>
        </authorList>
    </citation>
    <scope>NUCLEOTIDE SEQUENCE</scope>
    <source>
        <strain evidence="2">86</strain>
    </source>
</reference>
<evidence type="ECO:0000313" key="2">
    <source>
        <dbReference type="EMBL" id="SBV94367.1"/>
    </source>
</evidence>